<proteinExistence type="predicted"/>
<accession>A0A4C1WP47</accession>
<protein>
    <submittedName>
        <fullName evidence="7">Proton-coupled amino acid transporter-like protein pathetic</fullName>
    </submittedName>
</protein>
<dbReference type="PANTHER" id="PTHR22950">
    <property type="entry name" value="AMINO ACID TRANSPORTER"/>
    <property type="match status" value="1"/>
</dbReference>
<sequence length="133" mass="15042">MEGINVVMPVENEMARPDHFLGCPGILNVTMIFVALLYGVVGMMGYLRFGEDVQGNVVLNLPEEDILALVAKVLVILAVFFTYCLQMYAPMEIIWDSFRDRIAKKYHNIAEILVRTSFVTLTGKSIHFDTLRV</sequence>
<dbReference type="GO" id="GO:0005774">
    <property type="term" value="C:vacuolar membrane"/>
    <property type="evidence" value="ECO:0007669"/>
    <property type="project" value="TreeGrafter"/>
</dbReference>
<comment type="caution">
    <text evidence="7">The sequence shown here is derived from an EMBL/GenBank/DDBJ whole genome shotgun (WGS) entry which is preliminary data.</text>
</comment>
<evidence type="ECO:0000256" key="5">
    <source>
        <dbReference type="SAM" id="Phobius"/>
    </source>
</evidence>
<dbReference type="EMBL" id="BGZK01000591">
    <property type="protein sequence ID" value="GBP51894.1"/>
    <property type="molecule type" value="Genomic_DNA"/>
</dbReference>
<feature type="transmembrane region" description="Helical" evidence="5">
    <location>
        <begin position="66"/>
        <end position="85"/>
    </location>
</feature>
<evidence type="ECO:0000313" key="8">
    <source>
        <dbReference type="Proteomes" id="UP000299102"/>
    </source>
</evidence>
<dbReference type="Proteomes" id="UP000299102">
    <property type="component" value="Unassembled WGS sequence"/>
</dbReference>
<dbReference type="Pfam" id="PF01490">
    <property type="entry name" value="Aa_trans"/>
    <property type="match status" value="1"/>
</dbReference>
<keyword evidence="8" id="KW-1185">Reference proteome</keyword>
<dbReference type="GO" id="GO:0015179">
    <property type="term" value="F:L-amino acid transmembrane transporter activity"/>
    <property type="evidence" value="ECO:0007669"/>
    <property type="project" value="TreeGrafter"/>
</dbReference>
<dbReference type="STRING" id="151549.A0A4C1WP47"/>
<dbReference type="PANTHER" id="PTHR22950:SF494">
    <property type="entry name" value="GH04538P"/>
    <property type="match status" value="1"/>
</dbReference>
<name>A0A4C1WP47_EUMVA</name>
<organism evidence="7 8">
    <name type="scientific">Eumeta variegata</name>
    <name type="common">Bagworm moth</name>
    <name type="synonym">Eumeta japonica</name>
    <dbReference type="NCBI Taxonomy" id="151549"/>
    <lineage>
        <taxon>Eukaryota</taxon>
        <taxon>Metazoa</taxon>
        <taxon>Ecdysozoa</taxon>
        <taxon>Arthropoda</taxon>
        <taxon>Hexapoda</taxon>
        <taxon>Insecta</taxon>
        <taxon>Pterygota</taxon>
        <taxon>Neoptera</taxon>
        <taxon>Endopterygota</taxon>
        <taxon>Lepidoptera</taxon>
        <taxon>Glossata</taxon>
        <taxon>Ditrysia</taxon>
        <taxon>Tineoidea</taxon>
        <taxon>Psychidae</taxon>
        <taxon>Oiketicinae</taxon>
        <taxon>Eumeta</taxon>
    </lineage>
</organism>
<dbReference type="OrthoDB" id="1684102at2759"/>
<evidence type="ECO:0000313" key="7">
    <source>
        <dbReference type="EMBL" id="GBP51894.1"/>
    </source>
</evidence>
<dbReference type="InterPro" id="IPR013057">
    <property type="entry name" value="AA_transpt_TM"/>
</dbReference>
<keyword evidence="4 5" id="KW-0472">Membrane</keyword>
<reference evidence="7 8" key="1">
    <citation type="journal article" date="2019" name="Commun. Biol.">
        <title>The bagworm genome reveals a unique fibroin gene that provides high tensile strength.</title>
        <authorList>
            <person name="Kono N."/>
            <person name="Nakamura H."/>
            <person name="Ohtoshi R."/>
            <person name="Tomita M."/>
            <person name="Numata K."/>
            <person name="Arakawa K."/>
        </authorList>
    </citation>
    <scope>NUCLEOTIDE SEQUENCE [LARGE SCALE GENOMIC DNA]</scope>
</reference>
<keyword evidence="2 5" id="KW-0812">Transmembrane</keyword>
<evidence type="ECO:0000256" key="4">
    <source>
        <dbReference type="ARBA" id="ARBA00023136"/>
    </source>
</evidence>
<comment type="subcellular location">
    <subcellularLocation>
        <location evidence="1">Membrane</location>
        <topology evidence="1">Multi-pass membrane protein</topology>
    </subcellularLocation>
</comment>
<evidence type="ECO:0000259" key="6">
    <source>
        <dbReference type="Pfam" id="PF01490"/>
    </source>
</evidence>
<evidence type="ECO:0000256" key="3">
    <source>
        <dbReference type="ARBA" id="ARBA00022989"/>
    </source>
</evidence>
<feature type="domain" description="Amino acid transporter transmembrane" evidence="6">
    <location>
        <begin position="2"/>
        <end position="121"/>
    </location>
</feature>
<keyword evidence="3 5" id="KW-1133">Transmembrane helix</keyword>
<evidence type="ECO:0000256" key="2">
    <source>
        <dbReference type="ARBA" id="ARBA00022692"/>
    </source>
</evidence>
<gene>
    <name evidence="7" type="primary">path</name>
    <name evidence="7" type="ORF">EVAR_47071_1</name>
</gene>
<feature type="transmembrane region" description="Helical" evidence="5">
    <location>
        <begin position="21"/>
        <end position="46"/>
    </location>
</feature>
<dbReference type="AlphaFoldDB" id="A0A4C1WP47"/>
<evidence type="ECO:0000256" key="1">
    <source>
        <dbReference type="ARBA" id="ARBA00004141"/>
    </source>
</evidence>